<sequence length="2501" mass="282821">MENLTESSSTLVSKVPMLKPSEFDMWKIRIRQYILLTDYSMWDIIENGPSEAGRIGPDGKRPPPKTDGERKIRQTEMKALSTLLLAIPNEYQHQFCNCTDAQILWNSLEKRFAGTKSIKRNQRDVLKQQYENFTSSKNESMTQTFDRFNKLIGELATVGVKMDQDDINKKFLRSLEDEWTMYTVSYRQSDNLEEKELDDLYNDLGVFETEVEIKKKPTGYVHNSALLSAATDTTAIPEAVSTAGGASSEKGSETIFEAFLSSHSNTSLINDDLDQLHPDDLEEMDIKWQMAMLSMRVKKFIKRTGRNNFSQRREDGAGFDKTKVECYKCHMKGHFARECRSAVSNNNHQQAQNGGYTQNKNPAQALVSQQGMGFDWSDQAEEAIQNQALMAEVADLPSEVITNLCTKTCIDTVKRYRDHNQSMCDDLKRLEKDRRDYVLIVERFEEQIKGFQANELQHSYDTNYWKWEKNELETKLTKSLEESDKLKEELSKVKLDIEKFSYASKAMDSLLKAQIHDKMKPGIGYNSTPPPYNNNYISPTSDLLETKEKKDLSEKAFKIDPLDEVVIKDITEKEASKERDNKIGKEIHKENKIITNEGCGKDWIKSKEIEKTKGKYNKVHYKQTTVVIPASDKQCDCYKAKSLNSGLKRGNQRNWNNQWAQKQGVDLNKINRPKPCFICGKLNHLAKSCFFNPINQQMTFQRCNQKSVDYRKAGKKHVEKKGPIKKRIFKDNIKMWVPKSTKTVSTADRVSTAGSITAATCVSTAKNINAANTVSISSKVNTANTVTAANTVTTANKVSTAKHASAAKAVNISKNSTAFSTNVSKPIIVTKYSTNEELKFKNLGNQQLKGKSIWHVDSGCSRHMTGNMSCLQDFKHINGGHVAFGDNLTGGKISGKGNVTKGFKVVDESMILLRTPRKDNVYCLDMENVKSDSSLNCLVSKASIDESSLWHRRMCHMNFKTMNKLVKNNLVRGLPSKVFSCDDHCVACLKGKQHKTSHKTKEINSISSCLQLLHMDLFGPTNVMSIGKKSYCLVIVDDYSRFTWVYFLRTKDETSGLIKSFILRIENQTNQKVKVIRSDNGTEFKNFDLNTFCEGKGIERQYSAPRTPQQNGVAERRNRTLIEAARSLLADSKLPITFWAEAVNTACYVQNRVLVVKPKNKTPYELLNKRKPFIGFFKPFGCPCTILNTKTHLGKFDSKADDGFLVGYSSQSKAYRVFNSSSRIIEESDNVKCNEITPNPIGTGPQRLFDIDSLTNSFGFSSNNHAGSGGERSGTTQDLESVSKSVIFPTPTVNSFEDCEIEQSTGPSQSRDEENQEDKEAEVEAENTSIELNDSNLEADVNEEPSHNTRVQKNHPPQLVIGDISSPMMTRHQSRLQEMQDQQHTVLSCFLSQLEPKKAHDAMKESSWIEAMQEELLQFKLQDVWDLVDLPKGHRAIGTKWIFRNKRDERGIVIRNKARLVAQGYTQSKASGARLVAQGYERGKVFAPVARIEAIRLFLAYASYMNFKVYQMDVKSAFLYGSIEEEVYVCQPPGFENPSYPDRVYKLKKAFYGLHQAPRAWYDTLSSYLLDNGFERGVIDKTLFIKRKKKDILLVQIYVDDIIFGSTKDIMCKEFEDLMHQRFKMSSMGELTFFLGLQVQQKSDGIFICQSKYVQDILTKFGFSDSKPASTPMETHKQITADLEGEDMDVHHYRSMIGSLMYLTASRPDIMFPVCVCARFQVRPKQSHFQAVKRIFRYLKGQPRLGLWYPHDSPFDLIAYSDSDLGGANLDRKSTSGGCQFLGARLVSWQCKKQTTVSTSTTEAEYIAAASCCAQVLWIQNQMLDYGVTFLHTPIFIDNSSAISIVINPVKHSKTKHIEIRYHFIRDCNEKKLVQVVKVHTDNQFADLFTKAFDGIHSSTPFSLSFKKQEHPSSMASMAFIDEHNEIAMLQKPKQAERFHQIVDFLKSSHIAHALTVAPTIYIEHQRQFWANATIVAENGVQMIKTRICDQSLTITEEVIRISLRLDDASGITSIPNDELFSTLSRMGYQGQMGIFKFFKAKFSPQWRFFAHTLMHCISKKTTGWSQFSSPIAYALVCLSTAKTFNFSQMIFHDLVSNLDNKKSFFMYPRFVQEVINHELTDIPQPVGVYVPKPPKGKVFSNMRRSAGDSEGVDTPLFSTMMVVSQTTEGMAAGSRPSLDHPTASQAQPSHSKTIPQSLLAKPTSPITHTYKRKQVKKAPSLLVPESPKPLSPLRENSPLENIHRETTGVSPNPKEVLSEEEVEHMGDEAATTPASTEEESGNINKTSPMATLNEQSFEGPWCQETKGVDSASARQKASTSKRSNDPSIGGNTPGEGENIYNYEELMETMGNINQDVIKQGKEIEELKLVLLSQQVQITKLKKLVMKLVQKRRRKQFVLKKRESVQDASNKGEKQEDETIEQKTEVEGETEEEMEKETGLGLSVEEMEIEETLVKAKNDTPKASQKVKGVVIKEGGNSEQEKEKETVKKSKGKGKEKVIEA</sequence>
<keyword evidence="2" id="KW-1185">Reference proteome</keyword>
<comment type="caution">
    <text evidence="1">The sequence shown here is derived from an EMBL/GenBank/DDBJ whole genome shotgun (WGS) entry which is preliminary data.</text>
</comment>
<dbReference type="EMBL" id="CM042047">
    <property type="protein sequence ID" value="KAI3770452.1"/>
    <property type="molecule type" value="Genomic_DNA"/>
</dbReference>
<accession>A0ACB9FHA7</accession>
<evidence type="ECO:0000313" key="1">
    <source>
        <dbReference type="EMBL" id="KAI3770452.1"/>
    </source>
</evidence>
<name>A0ACB9FHA7_ARCLA</name>
<reference evidence="1 2" key="2">
    <citation type="journal article" date="2022" name="Mol. Ecol. Resour.">
        <title>The genomes of chicory, endive, great burdock and yacon provide insights into Asteraceae paleo-polyploidization history and plant inulin production.</title>
        <authorList>
            <person name="Fan W."/>
            <person name="Wang S."/>
            <person name="Wang H."/>
            <person name="Wang A."/>
            <person name="Jiang F."/>
            <person name="Liu H."/>
            <person name="Zhao H."/>
            <person name="Xu D."/>
            <person name="Zhang Y."/>
        </authorList>
    </citation>
    <scope>NUCLEOTIDE SEQUENCE [LARGE SCALE GENOMIC DNA]</scope>
    <source>
        <strain evidence="2">cv. Niubang</strain>
    </source>
</reference>
<reference evidence="2" key="1">
    <citation type="journal article" date="2022" name="Mol. Ecol. Resour.">
        <title>The genomes of chicory, endive, great burdock and yacon provide insights into Asteraceae palaeo-polyploidization history and plant inulin production.</title>
        <authorList>
            <person name="Fan W."/>
            <person name="Wang S."/>
            <person name="Wang H."/>
            <person name="Wang A."/>
            <person name="Jiang F."/>
            <person name="Liu H."/>
            <person name="Zhao H."/>
            <person name="Xu D."/>
            <person name="Zhang Y."/>
        </authorList>
    </citation>
    <scope>NUCLEOTIDE SEQUENCE [LARGE SCALE GENOMIC DNA]</scope>
    <source>
        <strain evidence="2">cv. Niubang</strain>
    </source>
</reference>
<protein>
    <submittedName>
        <fullName evidence="1">Uncharacterized protein</fullName>
    </submittedName>
</protein>
<dbReference type="Proteomes" id="UP001055879">
    <property type="component" value="Linkage Group LG01"/>
</dbReference>
<gene>
    <name evidence="1" type="ORF">L6452_01586</name>
</gene>
<organism evidence="1 2">
    <name type="scientific">Arctium lappa</name>
    <name type="common">Greater burdock</name>
    <name type="synonym">Lappa major</name>
    <dbReference type="NCBI Taxonomy" id="4217"/>
    <lineage>
        <taxon>Eukaryota</taxon>
        <taxon>Viridiplantae</taxon>
        <taxon>Streptophyta</taxon>
        <taxon>Embryophyta</taxon>
        <taxon>Tracheophyta</taxon>
        <taxon>Spermatophyta</taxon>
        <taxon>Magnoliopsida</taxon>
        <taxon>eudicotyledons</taxon>
        <taxon>Gunneridae</taxon>
        <taxon>Pentapetalae</taxon>
        <taxon>asterids</taxon>
        <taxon>campanulids</taxon>
        <taxon>Asterales</taxon>
        <taxon>Asteraceae</taxon>
        <taxon>Carduoideae</taxon>
        <taxon>Cardueae</taxon>
        <taxon>Arctiinae</taxon>
        <taxon>Arctium</taxon>
    </lineage>
</organism>
<proteinExistence type="predicted"/>
<evidence type="ECO:0000313" key="2">
    <source>
        <dbReference type="Proteomes" id="UP001055879"/>
    </source>
</evidence>